<dbReference type="GO" id="GO:0005886">
    <property type="term" value="C:plasma membrane"/>
    <property type="evidence" value="ECO:0007669"/>
    <property type="project" value="UniProtKB-SubCell"/>
</dbReference>
<feature type="binding site" evidence="6">
    <location>
        <position position="85"/>
    </location>
    <ligand>
        <name>Mg(2+)</name>
        <dbReference type="ChEBI" id="CHEBI:18420"/>
        <label>2</label>
    </ligand>
</feature>
<sequence>MLDGFVAAALEAGGAILEIYRRPSFETNSKDDGSPVTEADTRAEAIIHRALALLAPGLAVVAEEAASAGLVPETAHDFILVDPLDGTREFVSRNGDFTVNIGLIRNGVAVLGVVYAPALGLVYSGQIGTGARRAQVAGGLPAGWTPIEAGTPGTGGLRVVGSRSHMSDETRRYLEAFEVADLVPVGSSLKFCKVAEGGADLYPRMGRTMEWDTAAGDAVLRAAGGQVLTLDGARLGYGKRRQPGDADFANPWFVATGAFDMSTVRRTGG</sequence>
<dbReference type="Pfam" id="PF00459">
    <property type="entry name" value="Inositol_P"/>
    <property type="match status" value="1"/>
</dbReference>
<dbReference type="Gene3D" id="3.30.540.10">
    <property type="entry name" value="Fructose-1,6-Bisphosphatase, subunit A, domain 1"/>
    <property type="match status" value="1"/>
</dbReference>
<gene>
    <name evidence="6 8" type="primary">cysQ</name>
    <name evidence="8" type="ORF">HN018_14450</name>
</gene>
<comment type="catalytic activity">
    <reaction evidence="6">
        <text>adenosine 3',5'-bisphosphate + H2O = AMP + phosphate</text>
        <dbReference type="Rhea" id="RHEA:10040"/>
        <dbReference type="ChEBI" id="CHEBI:15377"/>
        <dbReference type="ChEBI" id="CHEBI:43474"/>
        <dbReference type="ChEBI" id="CHEBI:58343"/>
        <dbReference type="ChEBI" id="CHEBI:456215"/>
        <dbReference type="EC" id="3.1.3.7"/>
    </reaction>
</comment>
<feature type="binding site" evidence="7">
    <location>
        <position position="82"/>
    </location>
    <ligand>
        <name>Mg(2+)</name>
        <dbReference type="ChEBI" id="CHEBI:18420"/>
        <label>1</label>
        <note>catalytic</note>
    </ligand>
</feature>
<keyword evidence="6 7" id="KW-0479">Metal-binding</keyword>
<keyword evidence="9" id="KW-1185">Reference proteome</keyword>
<dbReference type="InterPro" id="IPR050725">
    <property type="entry name" value="CysQ/Inositol_MonoPase"/>
</dbReference>
<keyword evidence="4 6" id="KW-0378">Hydrolase</keyword>
<feature type="binding site" evidence="6">
    <location>
        <position position="212"/>
    </location>
    <ligand>
        <name>Mg(2+)</name>
        <dbReference type="ChEBI" id="CHEBI:18420"/>
        <label>2</label>
    </ligand>
</feature>
<dbReference type="GO" id="GO:0050427">
    <property type="term" value="P:3'-phosphoadenosine 5'-phosphosulfate metabolic process"/>
    <property type="evidence" value="ECO:0007669"/>
    <property type="project" value="TreeGrafter"/>
</dbReference>
<keyword evidence="6 7" id="KW-0460">Magnesium</keyword>
<dbReference type="KEGG" id="lck:HN018_14450"/>
<dbReference type="GO" id="GO:0000103">
    <property type="term" value="P:sulfate assimilation"/>
    <property type="evidence" value="ECO:0007669"/>
    <property type="project" value="TreeGrafter"/>
</dbReference>
<feature type="binding site" evidence="6">
    <location>
        <position position="63"/>
    </location>
    <ligand>
        <name>Mg(2+)</name>
        <dbReference type="ChEBI" id="CHEBI:18420"/>
        <label>1</label>
    </ligand>
</feature>
<evidence type="ECO:0000256" key="7">
    <source>
        <dbReference type="PIRSR" id="PIRSR600760-2"/>
    </source>
</evidence>
<dbReference type="PANTHER" id="PTHR43028">
    <property type="entry name" value="3'(2'),5'-BISPHOSPHATE NUCLEOTIDASE 1"/>
    <property type="match status" value="1"/>
</dbReference>
<feature type="binding site" evidence="7">
    <location>
        <position position="84"/>
    </location>
    <ligand>
        <name>Mg(2+)</name>
        <dbReference type="ChEBI" id="CHEBI:18420"/>
        <label>1</label>
        <note>catalytic</note>
    </ligand>
</feature>
<evidence type="ECO:0000256" key="5">
    <source>
        <dbReference type="ARBA" id="ARBA00023136"/>
    </source>
</evidence>
<feature type="binding site" evidence="7">
    <location>
        <position position="63"/>
    </location>
    <ligand>
        <name>Mg(2+)</name>
        <dbReference type="ChEBI" id="CHEBI:18420"/>
        <label>1</label>
        <note>catalytic</note>
    </ligand>
</feature>
<evidence type="ECO:0000256" key="6">
    <source>
        <dbReference type="HAMAP-Rule" id="MF_02095"/>
    </source>
</evidence>
<dbReference type="GO" id="GO:0046854">
    <property type="term" value="P:phosphatidylinositol phosphate biosynthetic process"/>
    <property type="evidence" value="ECO:0007669"/>
    <property type="project" value="InterPro"/>
</dbReference>
<comment type="function">
    <text evidence="6">Converts adenosine-3',5'-bisphosphate (PAP) to AMP.</text>
</comment>
<evidence type="ECO:0000313" key="9">
    <source>
        <dbReference type="Proteomes" id="UP000500767"/>
    </source>
</evidence>
<evidence type="ECO:0000313" key="8">
    <source>
        <dbReference type="EMBL" id="QKE92665.1"/>
    </source>
</evidence>
<feature type="binding site" evidence="7">
    <location>
        <position position="212"/>
    </location>
    <ligand>
        <name>Mg(2+)</name>
        <dbReference type="ChEBI" id="CHEBI:18420"/>
        <label>1</label>
        <note>catalytic</note>
    </ligand>
</feature>
<feature type="binding site" evidence="6">
    <location>
        <position position="82"/>
    </location>
    <ligand>
        <name>Mg(2+)</name>
        <dbReference type="ChEBI" id="CHEBI:18420"/>
        <label>2</label>
    </ligand>
</feature>
<dbReference type="Gene3D" id="3.40.190.80">
    <property type="match status" value="1"/>
</dbReference>
<dbReference type="EC" id="3.1.3.7" evidence="6"/>
<feature type="binding site" evidence="6">
    <location>
        <position position="212"/>
    </location>
    <ligand>
        <name>substrate</name>
    </ligand>
</feature>
<dbReference type="PRINTS" id="PR00377">
    <property type="entry name" value="IMPHPHTASES"/>
</dbReference>
<comment type="subcellular location">
    <subcellularLocation>
        <location evidence="6">Cell inner membrane</location>
        <topology evidence="6">Peripheral membrane protein</topology>
        <orientation evidence="6">Cytoplasmic side</orientation>
    </subcellularLocation>
</comment>
<organism evidence="8 9">
    <name type="scientific">Lichenicola cladoniae</name>
    <dbReference type="NCBI Taxonomy" id="1484109"/>
    <lineage>
        <taxon>Bacteria</taxon>
        <taxon>Pseudomonadati</taxon>
        <taxon>Pseudomonadota</taxon>
        <taxon>Alphaproteobacteria</taxon>
        <taxon>Acetobacterales</taxon>
        <taxon>Acetobacteraceae</taxon>
        <taxon>Lichenicola</taxon>
    </lineage>
</organism>
<comment type="similarity">
    <text evidence="1 6">Belongs to the inositol monophosphatase superfamily. CysQ family.</text>
</comment>
<evidence type="ECO:0000256" key="1">
    <source>
        <dbReference type="ARBA" id="ARBA00005289"/>
    </source>
</evidence>
<dbReference type="InterPro" id="IPR020550">
    <property type="entry name" value="Inositol_monophosphatase_CS"/>
</dbReference>
<name>A0A6M8HWU6_9PROT</name>
<feature type="binding site" evidence="6">
    <location>
        <position position="63"/>
    </location>
    <ligand>
        <name>substrate</name>
    </ligand>
</feature>
<feature type="binding site" evidence="6">
    <location>
        <position position="82"/>
    </location>
    <ligand>
        <name>Mg(2+)</name>
        <dbReference type="ChEBI" id="CHEBI:18420"/>
        <label>1</label>
    </ligand>
</feature>
<feature type="binding site" evidence="6">
    <location>
        <position position="84"/>
    </location>
    <ligand>
        <name>Mg(2+)</name>
        <dbReference type="ChEBI" id="CHEBI:18420"/>
        <label>1</label>
    </ligand>
</feature>
<dbReference type="PROSITE" id="PS00630">
    <property type="entry name" value="IMP_2"/>
    <property type="match status" value="1"/>
</dbReference>
<evidence type="ECO:0000256" key="3">
    <source>
        <dbReference type="ARBA" id="ARBA00022519"/>
    </source>
</evidence>
<dbReference type="SUPFAM" id="SSF56655">
    <property type="entry name" value="Carbohydrate phosphatase"/>
    <property type="match status" value="1"/>
</dbReference>
<dbReference type="CDD" id="cd01638">
    <property type="entry name" value="CysQ"/>
    <property type="match status" value="1"/>
</dbReference>
<dbReference type="AlphaFoldDB" id="A0A6M8HWU6"/>
<dbReference type="GO" id="GO:0008441">
    <property type="term" value="F:3'(2'),5'-bisphosphate nucleotidase activity"/>
    <property type="evidence" value="ECO:0007669"/>
    <property type="project" value="UniProtKB-UniRule"/>
</dbReference>
<evidence type="ECO:0000256" key="2">
    <source>
        <dbReference type="ARBA" id="ARBA00022475"/>
    </source>
</evidence>
<dbReference type="EMBL" id="CP053708">
    <property type="protein sequence ID" value="QKE92665.1"/>
    <property type="molecule type" value="Genomic_DNA"/>
</dbReference>
<dbReference type="InterPro" id="IPR006240">
    <property type="entry name" value="CysQ"/>
</dbReference>
<dbReference type="InterPro" id="IPR000760">
    <property type="entry name" value="Inositol_monophosphatase-like"/>
</dbReference>
<feature type="binding site" evidence="7">
    <location>
        <position position="85"/>
    </location>
    <ligand>
        <name>Mg(2+)</name>
        <dbReference type="ChEBI" id="CHEBI:18420"/>
        <label>1</label>
        <note>catalytic</note>
    </ligand>
</feature>
<protein>
    <recommendedName>
        <fullName evidence="6">3'(2'),5'-bisphosphate nucleotidase CysQ</fullName>
        <ecNumber evidence="6">3.1.3.7</ecNumber>
    </recommendedName>
    <alternativeName>
        <fullName evidence="6">3'(2'),5-bisphosphonucleoside 3'(2')-phosphohydrolase</fullName>
    </alternativeName>
    <alternativeName>
        <fullName evidence="6">3'-phosphoadenosine 5'-phosphate phosphatase</fullName>
        <shortName evidence="6">PAP phosphatase</shortName>
    </alternativeName>
</protein>
<evidence type="ECO:0000256" key="4">
    <source>
        <dbReference type="ARBA" id="ARBA00022801"/>
    </source>
</evidence>
<dbReference type="NCBIfam" id="TIGR01331">
    <property type="entry name" value="bisphos_cysQ"/>
    <property type="match status" value="1"/>
</dbReference>
<feature type="binding site" evidence="6">
    <location>
        <begin position="84"/>
        <end position="87"/>
    </location>
    <ligand>
        <name>substrate</name>
    </ligand>
</feature>
<keyword evidence="5 6" id="KW-0472">Membrane</keyword>
<dbReference type="PANTHER" id="PTHR43028:SF5">
    <property type="entry name" value="3'(2'),5'-BISPHOSPHATE NUCLEOTIDASE 1"/>
    <property type="match status" value="1"/>
</dbReference>
<reference evidence="8 9" key="1">
    <citation type="journal article" date="2014" name="World J. Microbiol. Biotechnol.">
        <title>Biodiversity and physiological characteristics of Antarctic and Arctic lichens-associated bacteria.</title>
        <authorList>
            <person name="Lee Y.M."/>
            <person name="Kim E.H."/>
            <person name="Lee H.K."/>
            <person name="Hong S.G."/>
        </authorList>
    </citation>
    <scope>NUCLEOTIDE SEQUENCE [LARGE SCALE GENOMIC DNA]</scope>
    <source>
        <strain evidence="8 9">PAMC 26569</strain>
    </source>
</reference>
<comment type="cofactor">
    <cofactor evidence="6 7">
        <name>Mg(2+)</name>
        <dbReference type="ChEBI" id="CHEBI:18420"/>
    </cofactor>
</comment>
<proteinExistence type="inferred from homology"/>
<dbReference type="Proteomes" id="UP000500767">
    <property type="component" value="Chromosome"/>
</dbReference>
<dbReference type="GO" id="GO:0000287">
    <property type="term" value="F:magnesium ion binding"/>
    <property type="evidence" value="ECO:0007669"/>
    <property type="project" value="UniProtKB-UniRule"/>
</dbReference>
<accession>A0A6M8HWU6</accession>
<keyword evidence="2 6" id="KW-1003">Cell membrane</keyword>
<dbReference type="HAMAP" id="MF_02095">
    <property type="entry name" value="CysQ"/>
    <property type="match status" value="1"/>
</dbReference>
<keyword evidence="3 6" id="KW-0997">Cell inner membrane</keyword>